<evidence type="ECO:0000313" key="2">
    <source>
        <dbReference type="EnsemblPlants" id="KQJ81510"/>
    </source>
</evidence>
<dbReference type="InParanoid" id="A0A0Q3E1E5"/>
<dbReference type="EnsemblPlants" id="KQJ81510">
    <property type="protein sequence ID" value="KQJ81510"/>
    <property type="gene ID" value="BRADI_5g01189v3"/>
</dbReference>
<name>A0A0Q3E1E5_BRADI</name>
<dbReference type="EMBL" id="CM000884">
    <property type="protein sequence ID" value="KQJ81510.1"/>
    <property type="molecule type" value="Genomic_DNA"/>
</dbReference>
<dbReference type="InterPro" id="IPR053307">
    <property type="entry name" value="Mitochondrial_IM_protease"/>
</dbReference>
<evidence type="ECO:0000313" key="3">
    <source>
        <dbReference type="Proteomes" id="UP000008810"/>
    </source>
</evidence>
<gene>
    <name evidence="1" type="ORF">BRADI_5g01189v3</name>
</gene>
<protein>
    <submittedName>
        <fullName evidence="1 2">Uncharacterized protein</fullName>
    </submittedName>
</protein>
<reference evidence="1 2" key="1">
    <citation type="journal article" date="2010" name="Nature">
        <title>Genome sequencing and analysis of the model grass Brachypodium distachyon.</title>
        <authorList>
            <consortium name="International Brachypodium Initiative"/>
        </authorList>
    </citation>
    <scope>NUCLEOTIDE SEQUENCE [LARGE SCALE GENOMIC DNA]</scope>
    <source>
        <strain evidence="1 2">Bd21</strain>
    </source>
</reference>
<dbReference type="STRING" id="15368.A0A0Q3E1E5"/>
<dbReference type="PANTHER" id="PTHR47040">
    <property type="entry name" value="OSJNBA0068L06.9 PROTEIN"/>
    <property type="match status" value="1"/>
</dbReference>
<dbReference type="AlphaFoldDB" id="A0A0Q3E1E5"/>
<keyword evidence="3" id="KW-1185">Reference proteome</keyword>
<organism evidence="1">
    <name type="scientific">Brachypodium distachyon</name>
    <name type="common">Purple false brome</name>
    <name type="synonym">Trachynia distachya</name>
    <dbReference type="NCBI Taxonomy" id="15368"/>
    <lineage>
        <taxon>Eukaryota</taxon>
        <taxon>Viridiplantae</taxon>
        <taxon>Streptophyta</taxon>
        <taxon>Embryophyta</taxon>
        <taxon>Tracheophyta</taxon>
        <taxon>Spermatophyta</taxon>
        <taxon>Magnoliopsida</taxon>
        <taxon>Liliopsida</taxon>
        <taxon>Poales</taxon>
        <taxon>Poaceae</taxon>
        <taxon>BOP clade</taxon>
        <taxon>Pooideae</taxon>
        <taxon>Stipodae</taxon>
        <taxon>Brachypodieae</taxon>
        <taxon>Brachypodium</taxon>
    </lineage>
</organism>
<dbReference type="PANTHER" id="PTHR47040:SF1">
    <property type="entry name" value="MITOCHONDRIAL ATP-INDEPENDENT INNER MEMBRANE PROTEASE SUBUNIT 2"/>
    <property type="match status" value="1"/>
</dbReference>
<accession>A0A0Q3E1E5</accession>
<evidence type="ECO:0000313" key="1">
    <source>
        <dbReference type="EMBL" id="KQJ81510.1"/>
    </source>
</evidence>
<dbReference type="Proteomes" id="UP000008810">
    <property type="component" value="Chromosome 5"/>
</dbReference>
<dbReference type="Gramene" id="KQJ81510">
    <property type="protein sequence ID" value="KQJ81510"/>
    <property type="gene ID" value="BRADI_5g01189v3"/>
</dbReference>
<reference evidence="1" key="2">
    <citation type="submission" date="2017-06" db="EMBL/GenBank/DDBJ databases">
        <title>WGS assembly of Brachypodium distachyon.</title>
        <authorList>
            <consortium name="The International Brachypodium Initiative"/>
            <person name="Lucas S."/>
            <person name="Harmon-Smith M."/>
            <person name="Lail K."/>
            <person name="Tice H."/>
            <person name="Grimwood J."/>
            <person name="Bruce D."/>
            <person name="Barry K."/>
            <person name="Shu S."/>
            <person name="Lindquist E."/>
            <person name="Wang M."/>
            <person name="Pitluck S."/>
            <person name="Vogel J.P."/>
            <person name="Garvin D.F."/>
            <person name="Mockler T.C."/>
            <person name="Schmutz J."/>
            <person name="Rokhsar D."/>
            <person name="Bevan M.W."/>
        </authorList>
    </citation>
    <scope>NUCLEOTIDE SEQUENCE</scope>
    <source>
        <strain evidence="1">Bd21</strain>
    </source>
</reference>
<sequence>MVSLSTWFRYAAHKFEYSISLSWKKYNVGQINSTELTDAIWKSFFQGKLTFAHWTKDEGFPPLPQTTSFKLGGGGRAGWVDRGRRRSAVRREECGGVLREVRRGRRRGLGGGGGPGWLDGSGMLLGGRNAAAAQAGWSTAAACWRRERGAATRTESRAPVRREGAEGSCALCLCDEEAASLCV</sequence>
<proteinExistence type="predicted"/>
<dbReference type="OrthoDB" id="308440at2759"/>
<reference evidence="2" key="3">
    <citation type="submission" date="2018-08" db="UniProtKB">
        <authorList>
            <consortium name="EnsemblPlants"/>
        </authorList>
    </citation>
    <scope>IDENTIFICATION</scope>
    <source>
        <strain evidence="2">cv. Bd21</strain>
    </source>
</reference>